<accession>A0ACC2X9X1</accession>
<reference evidence="1" key="1">
    <citation type="submission" date="2023-04" db="EMBL/GenBank/DDBJ databases">
        <title>Draft Genome sequencing of Naganishia species isolated from polar environments using Oxford Nanopore Technology.</title>
        <authorList>
            <person name="Leo P."/>
            <person name="Venkateswaran K."/>
        </authorList>
    </citation>
    <scope>NUCLEOTIDE SEQUENCE</scope>
    <source>
        <strain evidence="1">MNA-CCFEE 5425</strain>
    </source>
</reference>
<dbReference type="EMBL" id="JASBWU010000007">
    <property type="protein sequence ID" value="KAJ9120087.1"/>
    <property type="molecule type" value="Genomic_DNA"/>
</dbReference>
<dbReference type="Proteomes" id="UP001243375">
    <property type="component" value="Unassembled WGS sequence"/>
</dbReference>
<evidence type="ECO:0000313" key="2">
    <source>
        <dbReference type="Proteomes" id="UP001243375"/>
    </source>
</evidence>
<protein>
    <submittedName>
        <fullName evidence="1">Uncharacterized protein</fullName>
    </submittedName>
</protein>
<proteinExistence type="predicted"/>
<evidence type="ECO:0000313" key="1">
    <source>
        <dbReference type="EMBL" id="KAJ9120087.1"/>
    </source>
</evidence>
<name>A0ACC2X9X1_9TREE</name>
<gene>
    <name evidence="1" type="ORF">QFC22_002985</name>
</gene>
<keyword evidence="2" id="KW-1185">Reference proteome</keyword>
<sequence>MGVKVLFQIGLATPPAVLKINAEELMEVTDDGMFIHAMRNYFATLGDSAHPSHSDPRVRAITNFQELLVVAFREFNVITDDTIYSERRRFRAIIADEIESFSKRAAVRNLKTCARFSREQVGMIYDKFFGAVVANPGNMSSSAAGTPTRGGASSPSMPFTPGSAQDSAGKLETRIDLKTFKLFLSEIATWARDETVTANAFQQRVTRRVAEHELVDRWVSSLRAVAGDAKIRLLLRIFYWWDTSHQGSLSLQDVVLGLDKVCSGGLMESIEWFFVLHDNNKDGYLTKDEVIQLSESLLFIFRNEPGDAYLAAVSKFILNAFDFGDATAPEESLQPQEIPLEEIVPLDEKSATETRRRAETVSSPHNAPYLNLATFRMVILADELLEGFFSTDLAASFQLEPSQGEYHVNHAKQETLVGGLMNLVLTNENKSRFNRFADGIGSALGRHAEWRKPAIGKTDPVHATTDVQARESLLNPAQMGEAQRKRSSSVVSTATTATVQTTVSTKSAEQRVEKLQEKEKDMIKAAQEAVMHRPNFAIDAIGDSSDAEGDEQGGAEDEGIMDEVEAFLKANDADEKGLEGDAKAQANELLTAEPLR</sequence>
<organism evidence="1 2">
    <name type="scientific">Naganishia vaughanmartiniae</name>
    <dbReference type="NCBI Taxonomy" id="1424756"/>
    <lineage>
        <taxon>Eukaryota</taxon>
        <taxon>Fungi</taxon>
        <taxon>Dikarya</taxon>
        <taxon>Basidiomycota</taxon>
        <taxon>Agaricomycotina</taxon>
        <taxon>Tremellomycetes</taxon>
        <taxon>Filobasidiales</taxon>
        <taxon>Filobasidiaceae</taxon>
        <taxon>Naganishia</taxon>
    </lineage>
</organism>
<comment type="caution">
    <text evidence="1">The sequence shown here is derived from an EMBL/GenBank/DDBJ whole genome shotgun (WGS) entry which is preliminary data.</text>
</comment>